<dbReference type="InterPro" id="IPR011605">
    <property type="entry name" value="NusB_fam"/>
</dbReference>
<dbReference type="GO" id="GO:0005829">
    <property type="term" value="C:cytosol"/>
    <property type="evidence" value="ECO:0007669"/>
    <property type="project" value="TreeGrafter"/>
</dbReference>
<gene>
    <name evidence="7" type="primary">nusB</name>
    <name evidence="7" type="ORF">H9702_05215</name>
</gene>
<evidence type="ECO:0000313" key="8">
    <source>
        <dbReference type="Proteomes" id="UP000823896"/>
    </source>
</evidence>
<evidence type="ECO:0000256" key="4">
    <source>
        <dbReference type="ARBA" id="ARBA00023015"/>
    </source>
</evidence>
<reference evidence="7" key="2">
    <citation type="submission" date="2021-04" db="EMBL/GenBank/DDBJ databases">
        <authorList>
            <person name="Gilroy R."/>
        </authorList>
    </citation>
    <scope>NUCLEOTIDE SEQUENCE</scope>
    <source>
        <strain evidence="7">CHK187-11901</strain>
    </source>
</reference>
<feature type="domain" description="NusB/RsmB/TIM44" evidence="6">
    <location>
        <begin position="8"/>
        <end position="126"/>
    </location>
</feature>
<evidence type="ECO:0000259" key="6">
    <source>
        <dbReference type="Pfam" id="PF01029"/>
    </source>
</evidence>
<keyword evidence="3" id="KW-0694">RNA-binding</keyword>
<dbReference type="SUPFAM" id="SSF48013">
    <property type="entry name" value="NusB-like"/>
    <property type="match status" value="1"/>
</dbReference>
<evidence type="ECO:0000256" key="3">
    <source>
        <dbReference type="ARBA" id="ARBA00022884"/>
    </source>
</evidence>
<evidence type="ECO:0000313" key="7">
    <source>
        <dbReference type="EMBL" id="HJC36512.1"/>
    </source>
</evidence>
<dbReference type="GO" id="GO:0006353">
    <property type="term" value="P:DNA-templated transcription termination"/>
    <property type="evidence" value="ECO:0007669"/>
    <property type="project" value="InterPro"/>
</dbReference>
<dbReference type="AlphaFoldDB" id="A0A9D2NQA8"/>
<dbReference type="Gene3D" id="1.10.940.10">
    <property type="entry name" value="NusB-like"/>
    <property type="match status" value="1"/>
</dbReference>
<comment type="similarity">
    <text evidence="1">Belongs to the NusB family.</text>
</comment>
<dbReference type="Proteomes" id="UP000823896">
    <property type="component" value="Unassembled WGS sequence"/>
</dbReference>
<dbReference type="InterPro" id="IPR035926">
    <property type="entry name" value="NusB-like_sf"/>
</dbReference>
<keyword evidence="2" id="KW-0889">Transcription antitermination</keyword>
<protein>
    <submittedName>
        <fullName evidence="7">Transcription antitermination factor NusB</fullName>
    </submittedName>
</protein>
<dbReference type="InterPro" id="IPR006027">
    <property type="entry name" value="NusB_RsmB_TIM44"/>
</dbReference>
<dbReference type="PANTHER" id="PTHR11078">
    <property type="entry name" value="N UTILIZATION SUBSTANCE PROTEIN B-RELATED"/>
    <property type="match status" value="1"/>
</dbReference>
<accession>A0A9D2NQA8</accession>
<dbReference type="GO" id="GO:0003723">
    <property type="term" value="F:RNA binding"/>
    <property type="evidence" value="ECO:0007669"/>
    <property type="project" value="UniProtKB-KW"/>
</dbReference>
<organism evidence="7 8">
    <name type="scientific">Candidatus Merdibacter merdavium</name>
    <dbReference type="NCBI Taxonomy" id="2838692"/>
    <lineage>
        <taxon>Bacteria</taxon>
        <taxon>Bacillati</taxon>
        <taxon>Bacillota</taxon>
        <taxon>Erysipelotrichia</taxon>
        <taxon>Erysipelotrichales</taxon>
        <taxon>Erysipelotrichaceae</taxon>
        <taxon>Merdibacter</taxon>
    </lineage>
</organism>
<dbReference type="GO" id="GO:0031564">
    <property type="term" value="P:transcription antitermination"/>
    <property type="evidence" value="ECO:0007669"/>
    <property type="project" value="UniProtKB-KW"/>
</dbReference>
<dbReference type="EMBL" id="DWWM01000032">
    <property type="protein sequence ID" value="HJC36512.1"/>
    <property type="molecule type" value="Genomic_DNA"/>
</dbReference>
<reference evidence="7" key="1">
    <citation type="journal article" date="2021" name="PeerJ">
        <title>Extensive microbial diversity within the chicken gut microbiome revealed by metagenomics and culture.</title>
        <authorList>
            <person name="Gilroy R."/>
            <person name="Ravi A."/>
            <person name="Getino M."/>
            <person name="Pursley I."/>
            <person name="Horton D.L."/>
            <person name="Alikhan N.F."/>
            <person name="Baker D."/>
            <person name="Gharbi K."/>
            <person name="Hall N."/>
            <person name="Watson M."/>
            <person name="Adriaenssens E.M."/>
            <person name="Foster-Nyarko E."/>
            <person name="Jarju S."/>
            <person name="Secka A."/>
            <person name="Antonio M."/>
            <person name="Oren A."/>
            <person name="Chaudhuri R.R."/>
            <person name="La Ragione R."/>
            <person name="Hildebrand F."/>
            <person name="Pallen M.J."/>
        </authorList>
    </citation>
    <scope>NUCLEOTIDE SEQUENCE</scope>
    <source>
        <strain evidence="7">CHK187-11901</strain>
    </source>
</reference>
<comment type="caution">
    <text evidence="7">The sequence shown here is derived from an EMBL/GenBank/DDBJ whole genome shotgun (WGS) entry which is preliminary data.</text>
</comment>
<dbReference type="NCBIfam" id="TIGR01951">
    <property type="entry name" value="nusB"/>
    <property type="match status" value="1"/>
</dbReference>
<evidence type="ECO:0000256" key="1">
    <source>
        <dbReference type="ARBA" id="ARBA00005952"/>
    </source>
</evidence>
<keyword evidence="4" id="KW-0805">Transcription regulation</keyword>
<dbReference type="PANTHER" id="PTHR11078:SF3">
    <property type="entry name" value="ANTITERMINATION NUSB DOMAIN-CONTAINING PROTEIN"/>
    <property type="match status" value="1"/>
</dbReference>
<sequence length="127" mass="14882">METKSRHKLREIAMTSLYQHLLLNKDIRECVYENTESNEIDQFLYTITMDTVKYKDAYIKKISEHLSSEWTFERLGYVEQAILLMACCEIDLEIVPKPIVVDEAVTLAKKYCDEPAYRLINGVLDQL</sequence>
<keyword evidence="5" id="KW-0804">Transcription</keyword>
<proteinExistence type="inferred from homology"/>
<dbReference type="Pfam" id="PF01029">
    <property type="entry name" value="NusB"/>
    <property type="match status" value="1"/>
</dbReference>
<evidence type="ECO:0000256" key="5">
    <source>
        <dbReference type="ARBA" id="ARBA00023163"/>
    </source>
</evidence>
<evidence type="ECO:0000256" key="2">
    <source>
        <dbReference type="ARBA" id="ARBA00022814"/>
    </source>
</evidence>
<name>A0A9D2NQA8_9FIRM</name>